<evidence type="ECO:0000313" key="2">
    <source>
        <dbReference type="EMBL" id="TFU06008.1"/>
    </source>
</evidence>
<dbReference type="RefSeq" id="WP_135244732.1">
    <property type="nucleotide sequence ID" value="NZ_SIHO01000001.1"/>
</dbReference>
<dbReference type="InterPro" id="IPR022742">
    <property type="entry name" value="Hydrolase_4"/>
</dbReference>
<reference evidence="2 3" key="1">
    <citation type="submission" date="2019-02" db="EMBL/GenBank/DDBJ databases">
        <title>Polymorphobacter sp. isolated from the lake at the Tibet of China.</title>
        <authorList>
            <person name="Li A."/>
        </authorList>
    </citation>
    <scope>NUCLEOTIDE SEQUENCE [LARGE SCALE GENOMIC DNA]</scope>
    <source>
        <strain evidence="2 3">DJ1R-1</strain>
    </source>
</reference>
<feature type="domain" description="Serine aminopeptidase S33" evidence="1">
    <location>
        <begin position="40"/>
        <end position="295"/>
    </location>
</feature>
<organism evidence="2 3">
    <name type="scientific">Glacieibacterium arshaanense</name>
    <dbReference type="NCBI Taxonomy" id="2511025"/>
    <lineage>
        <taxon>Bacteria</taxon>
        <taxon>Pseudomonadati</taxon>
        <taxon>Pseudomonadota</taxon>
        <taxon>Alphaproteobacteria</taxon>
        <taxon>Sphingomonadales</taxon>
        <taxon>Sphingosinicellaceae</taxon>
        <taxon>Glacieibacterium</taxon>
    </lineage>
</organism>
<accession>A0A4Y9ESX6</accession>
<protein>
    <submittedName>
        <fullName evidence="2">Alpha/beta hydrolase</fullName>
    </submittedName>
</protein>
<dbReference type="InterPro" id="IPR051044">
    <property type="entry name" value="MAG_DAG_Lipase"/>
</dbReference>
<sequence>MTDALSHRRSLPPGGIVRTHAAADGWALRAIDWPGEPGGRGSVLFLNGRGDFIEKYAESYWHWRARGFGVTTFDWRGQGLSGRLGDDPLKGDCFGFDAWLSDLDEMVDHFIATQPGPWFAVAHSMGGHLFLRHLEAKPREFSRAALLAPMIGIAGGKVAPAMLERIARSACRMGLGPRFAPMQGGDAESRRSASRQAILTTDAERFADEGWWVDQYPALALGGVTNRWLMHAFESTAALGAPGVIERIATPMLVFTAEHERLVDNRLIATLEARMPDAKLEHVLGAAHELLRERDPVRSAVLARLDAFLVA</sequence>
<dbReference type="Proteomes" id="UP000297737">
    <property type="component" value="Unassembled WGS sequence"/>
</dbReference>
<name>A0A4Y9ESX6_9SPHN</name>
<dbReference type="GO" id="GO:0016787">
    <property type="term" value="F:hydrolase activity"/>
    <property type="evidence" value="ECO:0007669"/>
    <property type="project" value="UniProtKB-KW"/>
</dbReference>
<dbReference type="EMBL" id="SIHO01000001">
    <property type="protein sequence ID" value="TFU06008.1"/>
    <property type="molecule type" value="Genomic_DNA"/>
</dbReference>
<dbReference type="Pfam" id="PF12146">
    <property type="entry name" value="Hydrolase_4"/>
    <property type="match status" value="1"/>
</dbReference>
<dbReference type="PANTHER" id="PTHR11614">
    <property type="entry name" value="PHOSPHOLIPASE-RELATED"/>
    <property type="match status" value="1"/>
</dbReference>
<evidence type="ECO:0000259" key="1">
    <source>
        <dbReference type="Pfam" id="PF12146"/>
    </source>
</evidence>
<keyword evidence="2" id="KW-0378">Hydrolase</keyword>
<comment type="caution">
    <text evidence="2">The sequence shown here is derived from an EMBL/GenBank/DDBJ whole genome shotgun (WGS) entry which is preliminary data.</text>
</comment>
<dbReference type="InterPro" id="IPR029058">
    <property type="entry name" value="AB_hydrolase_fold"/>
</dbReference>
<gene>
    <name evidence="2" type="ORF">EUV02_03025</name>
</gene>
<dbReference type="SUPFAM" id="SSF53474">
    <property type="entry name" value="alpha/beta-Hydrolases"/>
    <property type="match status" value="1"/>
</dbReference>
<dbReference type="Gene3D" id="3.40.50.1820">
    <property type="entry name" value="alpha/beta hydrolase"/>
    <property type="match status" value="1"/>
</dbReference>
<keyword evidence="3" id="KW-1185">Reference proteome</keyword>
<evidence type="ECO:0000313" key="3">
    <source>
        <dbReference type="Proteomes" id="UP000297737"/>
    </source>
</evidence>
<proteinExistence type="predicted"/>
<dbReference type="OrthoDB" id="9788260at2"/>
<dbReference type="AlphaFoldDB" id="A0A4Y9ESX6"/>